<dbReference type="Proteomes" id="UP000176389">
    <property type="component" value="Unassembled WGS sequence"/>
</dbReference>
<proteinExistence type="predicted"/>
<dbReference type="STRING" id="1802596.A2Z11_00605"/>
<evidence type="ECO:0000313" key="2">
    <source>
        <dbReference type="Proteomes" id="UP000176389"/>
    </source>
</evidence>
<comment type="caution">
    <text evidence="1">The sequence shown here is derived from an EMBL/GenBank/DDBJ whole genome shotgun (WGS) entry which is preliminary data.</text>
</comment>
<reference evidence="1 2" key="1">
    <citation type="journal article" date="2016" name="Nat. Commun.">
        <title>Thousands of microbial genomes shed light on interconnected biogeochemical processes in an aquifer system.</title>
        <authorList>
            <person name="Anantharaman K."/>
            <person name="Brown C.T."/>
            <person name="Hug L.A."/>
            <person name="Sharon I."/>
            <person name="Castelle C.J."/>
            <person name="Probst A.J."/>
            <person name="Thomas B.C."/>
            <person name="Singh A."/>
            <person name="Wilkins M.J."/>
            <person name="Karaoz U."/>
            <person name="Brodie E.L."/>
            <person name="Williams K.H."/>
            <person name="Hubbard S.S."/>
            <person name="Banfield J.F."/>
        </authorList>
    </citation>
    <scope>NUCLEOTIDE SEQUENCE [LARGE SCALE GENOMIC DNA]</scope>
</reference>
<dbReference type="AlphaFoldDB" id="A0A1G1WDN7"/>
<organism evidence="1 2">
    <name type="scientific">Candidatus Woykebacteria bacterium RBG_16_43_9</name>
    <dbReference type="NCBI Taxonomy" id="1802596"/>
    <lineage>
        <taxon>Bacteria</taxon>
        <taxon>Candidatus Woykeibacteriota</taxon>
    </lineage>
</organism>
<dbReference type="EMBL" id="MHCS01000038">
    <property type="protein sequence ID" value="OGY25809.1"/>
    <property type="molecule type" value="Genomic_DNA"/>
</dbReference>
<gene>
    <name evidence="1" type="ORF">A2Z11_00605</name>
</gene>
<accession>A0A1G1WDN7</accession>
<sequence length="63" mass="7269">MIRKGIFYEMGIPASEDNADELEERISDIVGMKNADCATTWAKVREWLEDPQLKETLREKLSP</sequence>
<evidence type="ECO:0000313" key="1">
    <source>
        <dbReference type="EMBL" id="OGY25809.1"/>
    </source>
</evidence>
<name>A0A1G1WDN7_9BACT</name>
<protein>
    <submittedName>
        <fullName evidence="1">Uncharacterized protein</fullName>
    </submittedName>
</protein>